<evidence type="ECO:0000256" key="6">
    <source>
        <dbReference type="ARBA" id="ARBA00023128"/>
    </source>
</evidence>
<keyword evidence="6" id="KW-0496">Mitochondrion</keyword>
<comment type="subcellular location">
    <subcellularLocation>
        <location evidence="1">Mitochondrion inner membrane</location>
        <topology evidence="1">Peripheral membrane protein</topology>
        <orientation evidence="1">Matrix side</orientation>
    </subcellularLocation>
</comment>
<keyword evidence="4" id="KW-0999">Mitochondrion inner membrane</keyword>
<evidence type="ECO:0000256" key="3">
    <source>
        <dbReference type="ARBA" id="ARBA00022660"/>
    </source>
</evidence>
<keyword evidence="3" id="KW-0679">Respiratory chain</keyword>
<organism evidence="8 9">
    <name type="scientific">Conidiobolus coronatus (strain ATCC 28846 / CBS 209.66 / NRRL 28638)</name>
    <name type="common">Delacroixia coronata</name>
    <dbReference type="NCBI Taxonomy" id="796925"/>
    <lineage>
        <taxon>Eukaryota</taxon>
        <taxon>Fungi</taxon>
        <taxon>Fungi incertae sedis</taxon>
        <taxon>Zoopagomycota</taxon>
        <taxon>Entomophthoromycotina</taxon>
        <taxon>Entomophthoromycetes</taxon>
        <taxon>Entomophthorales</taxon>
        <taxon>Ancylistaceae</taxon>
        <taxon>Conidiobolus</taxon>
    </lineage>
</organism>
<keyword evidence="5" id="KW-0249">Electron transport</keyword>
<keyword evidence="7" id="KW-0472">Membrane</keyword>
<evidence type="ECO:0000256" key="5">
    <source>
        <dbReference type="ARBA" id="ARBA00022982"/>
    </source>
</evidence>
<dbReference type="Proteomes" id="UP000070444">
    <property type="component" value="Unassembled WGS sequence"/>
</dbReference>
<gene>
    <name evidence="8" type="ORF">CONCODRAFT_28115</name>
</gene>
<dbReference type="EMBL" id="KQ964524">
    <property type="protein sequence ID" value="KXN69759.1"/>
    <property type="molecule type" value="Genomic_DNA"/>
</dbReference>
<dbReference type="InterPro" id="IPR039993">
    <property type="entry name" value="NDUFB10"/>
</dbReference>
<evidence type="ECO:0008006" key="10">
    <source>
        <dbReference type="Google" id="ProtNLM"/>
    </source>
</evidence>
<dbReference type="PANTHER" id="PTHR13094:SF1">
    <property type="entry name" value="NADH DEHYDROGENASE [UBIQUINONE] 1 BETA SUBCOMPLEX SUBUNIT 10"/>
    <property type="match status" value="1"/>
</dbReference>
<evidence type="ECO:0000256" key="7">
    <source>
        <dbReference type="ARBA" id="ARBA00023136"/>
    </source>
</evidence>
<evidence type="ECO:0000256" key="1">
    <source>
        <dbReference type="ARBA" id="ARBA00004443"/>
    </source>
</evidence>
<dbReference type="OMA" id="NALFKCY"/>
<reference evidence="8 9" key="1">
    <citation type="journal article" date="2015" name="Genome Biol. Evol.">
        <title>Phylogenomic analyses indicate that early fungi evolved digesting cell walls of algal ancestors of land plants.</title>
        <authorList>
            <person name="Chang Y."/>
            <person name="Wang S."/>
            <person name="Sekimoto S."/>
            <person name="Aerts A.L."/>
            <person name="Choi C."/>
            <person name="Clum A."/>
            <person name="LaButti K.M."/>
            <person name="Lindquist E.A."/>
            <person name="Yee Ngan C."/>
            <person name="Ohm R.A."/>
            <person name="Salamov A.A."/>
            <person name="Grigoriev I.V."/>
            <person name="Spatafora J.W."/>
            <person name="Berbee M.L."/>
        </authorList>
    </citation>
    <scope>NUCLEOTIDE SEQUENCE [LARGE SCALE GENOMIC DNA]</scope>
    <source>
        <strain evidence="8 9">NRRL 28638</strain>
    </source>
</reference>
<name>A0A137P488_CONC2</name>
<feature type="non-terminal residue" evidence="8">
    <location>
        <position position="1"/>
    </location>
</feature>
<evidence type="ECO:0000313" key="8">
    <source>
        <dbReference type="EMBL" id="KXN69759.1"/>
    </source>
</evidence>
<dbReference type="AlphaFoldDB" id="A0A137P488"/>
<dbReference type="STRING" id="796925.A0A137P488"/>
<evidence type="ECO:0000313" key="9">
    <source>
        <dbReference type="Proteomes" id="UP000070444"/>
    </source>
</evidence>
<dbReference type="OrthoDB" id="10252718at2759"/>
<feature type="non-terminal residue" evidence="8">
    <location>
        <position position="57"/>
    </location>
</feature>
<proteinExistence type="predicted"/>
<dbReference type="PANTHER" id="PTHR13094">
    <property type="entry name" value="NADH-UBIQUINONE OXIDOREDUCTASE PDSW SUBUNIT"/>
    <property type="match status" value="1"/>
</dbReference>
<protein>
    <recommendedName>
        <fullName evidence="10">NADH-ubiquinone oxidoreductase 12 kDa subunit</fullName>
    </recommendedName>
</protein>
<dbReference type="GO" id="GO:0005743">
    <property type="term" value="C:mitochondrial inner membrane"/>
    <property type="evidence" value="ECO:0007669"/>
    <property type="project" value="UniProtKB-SubCell"/>
</dbReference>
<accession>A0A137P488</accession>
<keyword evidence="2" id="KW-0813">Transport</keyword>
<evidence type="ECO:0000256" key="4">
    <source>
        <dbReference type="ARBA" id="ARBA00022792"/>
    </source>
</evidence>
<sequence>IMEARTQRIREDWVKVYEARIIRNALFKCYRTEGVNHYQHCRHLAEAYLDRYQKDRV</sequence>
<keyword evidence="9" id="KW-1185">Reference proteome</keyword>
<evidence type="ECO:0000256" key="2">
    <source>
        <dbReference type="ARBA" id="ARBA00022448"/>
    </source>
</evidence>